<evidence type="ECO:0000259" key="7">
    <source>
        <dbReference type="PROSITE" id="PS50110"/>
    </source>
</evidence>
<dbReference type="InterPro" id="IPR005467">
    <property type="entry name" value="His_kinase_dom"/>
</dbReference>
<dbReference type="InterPro" id="IPR011006">
    <property type="entry name" value="CheY-like_superfamily"/>
</dbReference>
<dbReference type="SMART" id="SM00448">
    <property type="entry name" value="REC"/>
    <property type="match status" value="1"/>
</dbReference>
<dbReference type="SUPFAM" id="SSF47384">
    <property type="entry name" value="Homodimeric domain of signal transducing histidine kinase"/>
    <property type="match status" value="1"/>
</dbReference>
<reference evidence="8" key="1">
    <citation type="submission" date="2018-06" db="EMBL/GenBank/DDBJ databases">
        <authorList>
            <person name="Zhirakovskaya E."/>
        </authorList>
    </citation>
    <scope>NUCLEOTIDE SEQUENCE</scope>
</reference>
<feature type="domain" description="Response regulatory" evidence="7">
    <location>
        <begin position="257"/>
        <end position="373"/>
    </location>
</feature>
<name>A0A3B0V8T8_9ZZZZ</name>
<dbReference type="SUPFAM" id="SSF55874">
    <property type="entry name" value="ATPase domain of HSP90 chaperone/DNA topoisomerase II/histidine kinase"/>
    <property type="match status" value="1"/>
</dbReference>
<dbReference type="InterPro" id="IPR036890">
    <property type="entry name" value="HATPase_C_sf"/>
</dbReference>
<dbReference type="InterPro" id="IPR001789">
    <property type="entry name" value="Sig_transdc_resp-reg_receiver"/>
</dbReference>
<dbReference type="EMBL" id="UOEU01000778">
    <property type="protein sequence ID" value="VAW40068.1"/>
    <property type="molecule type" value="Genomic_DNA"/>
</dbReference>
<dbReference type="FunFam" id="3.30.565.10:FF:000010">
    <property type="entry name" value="Sensor histidine kinase RcsC"/>
    <property type="match status" value="1"/>
</dbReference>
<evidence type="ECO:0000259" key="6">
    <source>
        <dbReference type="PROSITE" id="PS50109"/>
    </source>
</evidence>
<protein>
    <recommendedName>
        <fullName evidence="2">histidine kinase</fullName>
        <ecNumber evidence="2">2.7.13.3</ecNumber>
    </recommendedName>
</protein>
<dbReference type="Pfam" id="PF00072">
    <property type="entry name" value="Response_reg"/>
    <property type="match status" value="1"/>
</dbReference>
<evidence type="ECO:0000256" key="4">
    <source>
        <dbReference type="ARBA" id="ARBA00022679"/>
    </source>
</evidence>
<dbReference type="AlphaFoldDB" id="A0A3B0V8T8"/>
<organism evidence="8">
    <name type="scientific">hydrothermal vent metagenome</name>
    <dbReference type="NCBI Taxonomy" id="652676"/>
    <lineage>
        <taxon>unclassified sequences</taxon>
        <taxon>metagenomes</taxon>
        <taxon>ecological metagenomes</taxon>
    </lineage>
</organism>
<accession>A0A3B0V8T8</accession>
<dbReference type="InterPro" id="IPR004358">
    <property type="entry name" value="Sig_transdc_His_kin-like_C"/>
</dbReference>
<dbReference type="Gene3D" id="3.30.565.10">
    <property type="entry name" value="Histidine kinase-like ATPase, C-terminal domain"/>
    <property type="match status" value="1"/>
</dbReference>
<dbReference type="SMART" id="SM00387">
    <property type="entry name" value="HATPase_c"/>
    <property type="match status" value="1"/>
</dbReference>
<dbReference type="PANTHER" id="PTHR43047:SF63">
    <property type="entry name" value="HISTIDINE KINASE"/>
    <property type="match status" value="1"/>
</dbReference>
<dbReference type="CDD" id="cd00082">
    <property type="entry name" value="HisKA"/>
    <property type="match status" value="1"/>
</dbReference>
<dbReference type="PROSITE" id="PS50110">
    <property type="entry name" value="RESPONSE_REGULATORY"/>
    <property type="match status" value="1"/>
</dbReference>
<feature type="domain" description="Histidine kinase" evidence="6">
    <location>
        <begin position="1"/>
        <end position="222"/>
    </location>
</feature>
<dbReference type="EC" id="2.7.13.3" evidence="2"/>
<dbReference type="InterPro" id="IPR003661">
    <property type="entry name" value="HisK_dim/P_dom"/>
</dbReference>
<evidence type="ECO:0000256" key="5">
    <source>
        <dbReference type="ARBA" id="ARBA00022777"/>
    </source>
</evidence>
<dbReference type="GO" id="GO:0000155">
    <property type="term" value="F:phosphorelay sensor kinase activity"/>
    <property type="evidence" value="ECO:0007669"/>
    <property type="project" value="InterPro"/>
</dbReference>
<dbReference type="Pfam" id="PF00512">
    <property type="entry name" value="HisKA"/>
    <property type="match status" value="1"/>
</dbReference>
<dbReference type="Gene3D" id="3.40.50.2300">
    <property type="match status" value="1"/>
</dbReference>
<dbReference type="InterPro" id="IPR003594">
    <property type="entry name" value="HATPase_dom"/>
</dbReference>
<keyword evidence="5" id="KW-0418">Kinase</keyword>
<evidence type="ECO:0000313" key="8">
    <source>
        <dbReference type="EMBL" id="VAW40068.1"/>
    </source>
</evidence>
<dbReference type="SMART" id="SM00388">
    <property type="entry name" value="HisKA"/>
    <property type="match status" value="1"/>
</dbReference>
<proteinExistence type="predicted"/>
<keyword evidence="3" id="KW-0597">Phosphoprotein</keyword>
<evidence type="ECO:0000256" key="3">
    <source>
        <dbReference type="ARBA" id="ARBA00022553"/>
    </source>
</evidence>
<dbReference type="Pfam" id="PF02518">
    <property type="entry name" value="HATPase_c"/>
    <property type="match status" value="1"/>
</dbReference>
<dbReference type="PROSITE" id="PS50109">
    <property type="entry name" value="HIS_KIN"/>
    <property type="match status" value="1"/>
</dbReference>
<dbReference type="PRINTS" id="PR00344">
    <property type="entry name" value="BCTRLSENSOR"/>
</dbReference>
<gene>
    <name evidence="8" type="ORF">MNBD_CHLOROFLEXI01-4843</name>
</gene>
<keyword evidence="4" id="KW-0808">Transferase</keyword>
<dbReference type="Gene3D" id="1.10.287.130">
    <property type="match status" value="1"/>
</dbReference>
<dbReference type="InterPro" id="IPR036097">
    <property type="entry name" value="HisK_dim/P_sf"/>
</dbReference>
<evidence type="ECO:0000256" key="2">
    <source>
        <dbReference type="ARBA" id="ARBA00012438"/>
    </source>
</evidence>
<dbReference type="SUPFAM" id="SSF52172">
    <property type="entry name" value="CheY-like"/>
    <property type="match status" value="1"/>
</dbReference>
<comment type="catalytic activity">
    <reaction evidence="1">
        <text>ATP + protein L-histidine = ADP + protein N-phospho-L-histidine.</text>
        <dbReference type="EC" id="2.7.13.3"/>
    </reaction>
</comment>
<dbReference type="CDD" id="cd16922">
    <property type="entry name" value="HATPase_EvgS-ArcB-TorS-like"/>
    <property type="match status" value="1"/>
</dbReference>
<evidence type="ECO:0000256" key="1">
    <source>
        <dbReference type="ARBA" id="ARBA00000085"/>
    </source>
</evidence>
<dbReference type="GO" id="GO:0005886">
    <property type="term" value="C:plasma membrane"/>
    <property type="evidence" value="ECO:0007669"/>
    <property type="project" value="TreeGrafter"/>
</dbReference>
<sequence length="388" mass="42860">NMSHELRTPLNAILGKTEILSEGIHGTITEKQAASLQVIEESGRHLLKLINDILDLAKIEAGKVQLDIQPVSLAHLSERALQFVRQMAHKKQVKLQSTVDPSLKTLLADERRLTQILINLLSNAVKFTHAGGEVGLNILQDAENETVQFQVWDTGVGIASEDMPRLFKPFAQLDSSLARLHEGTGLGLSLVYRLSEIHCGCVSLESQVGVGSCFTVTLPQRPCSNSDKLIAQAKTDRLNYEKQMSQGLKSSSIPSPLILLVEDNETNIETVSDYLSAWGFRLTIARSGIEALQQVEVEKPYLVLMDIQLSGIDGLTAVRHLRQRDAYKNIPIVALTSLAMRGDKERCLAAGANEYIYKPIPLRQLVMVIDRLLAEAEVVSEDKELENV</sequence>
<dbReference type="GO" id="GO:0009927">
    <property type="term" value="F:histidine phosphotransfer kinase activity"/>
    <property type="evidence" value="ECO:0007669"/>
    <property type="project" value="TreeGrafter"/>
</dbReference>
<dbReference type="PANTHER" id="PTHR43047">
    <property type="entry name" value="TWO-COMPONENT HISTIDINE PROTEIN KINASE"/>
    <property type="match status" value="1"/>
</dbReference>
<feature type="non-terminal residue" evidence="8">
    <location>
        <position position="1"/>
    </location>
</feature>